<dbReference type="PANTHER" id="PTHR22455:SF10">
    <property type="entry name" value="CILIA- AND FLAGELLA-ASSOCIATED PROTEIN 91"/>
    <property type="match status" value="1"/>
</dbReference>
<keyword evidence="10" id="KW-1185">Reference proteome</keyword>
<keyword evidence="3" id="KW-0206">Cytoskeleton</keyword>
<dbReference type="CTD" id="89876"/>
<comment type="similarity">
    <text evidence="5">Belongs to the CFAP91 family.</text>
</comment>
<comment type="subcellular location">
    <subcellularLocation>
        <location evidence="1">Cytoplasm</location>
        <location evidence="1">Cytoskeleton</location>
        <location evidence="1">Cilium axoneme</location>
    </subcellularLocation>
</comment>
<dbReference type="InterPro" id="IPR026720">
    <property type="entry name" value="CFAP91"/>
</dbReference>
<evidence type="ECO:0000256" key="1">
    <source>
        <dbReference type="ARBA" id="ARBA00004430"/>
    </source>
</evidence>
<keyword evidence="4" id="KW-0966">Cell projection</keyword>
<dbReference type="AlphaFoldDB" id="A0A6J2WGK7"/>
<reference evidence="11" key="1">
    <citation type="submission" date="2025-08" db="UniProtKB">
        <authorList>
            <consortium name="RefSeq"/>
        </authorList>
    </citation>
    <scope>IDENTIFICATION</scope>
</reference>
<protein>
    <recommendedName>
        <fullName evidence="6">Cilia- and flagella-associated protein 91</fullName>
    </recommendedName>
</protein>
<dbReference type="GeneID" id="115823547"/>
<feature type="compositionally biased region" description="Basic and acidic residues" evidence="8">
    <location>
        <begin position="768"/>
        <end position="789"/>
    </location>
</feature>
<evidence type="ECO:0000256" key="7">
    <source>
        <dbReference type="SAM" id="Coils"/>
    </source>
</evidence>
<evidence type="ECO:0000256" key="2">
    <source>
        <dbReference type="ARBA" id="ARBA00022490"/>
    </source>
</evidence>
<evidence type="ECO:0000256" key="3">
    <source>
        <dbReference type="ARBA" id="ARBA00023212"/>
    </source>
</evidence>
<feature type="region of interest" description="Disordered" evidence="8">
    <location>
        <begin position="743"/>
        <end position="789"/>
    </location>
</feature>
<name>A0A6J2WGK7_CHACN</name>
<dbReference type="Pfam" id="PF14738">
    <property type="entry name" value="CFAP91"/>
    <property type="match status" value="1"/>
</dbReference>
<accession>A0A6J2WGK7</accession>
<gene>
    <name evidence="11" type="primary">cfap91</name>
</gene>
<keyword evidence="7" id="KW-0175">Coiled coil</keyword>
<evidence type="ECO:0000256" key="5">
    <source>
        <dbReference type="ARBA" id="ARBA00029468"/>
    </source>
</evidence>
<dbReference type="Proteomes" id="UP000504632">
    <property type="component" value="Chromosome 10"/>
</dbReference>
<dbReference type="InParanoid" id="A0A6J2WGK7"/>
<evidence type="ECO:0000256" key="6">
    <source>
        <dbReference type="ARBA" id="ARBA00029555"/>
    </source>
</evidence>
<evidence type="ECO:0000256" key="8">
    <source>
        <dbReference type="SAM" id="MobiDB-lite"/>
    </source>
</evidence>
<evidence type="ECO:0000313" key="11">
    <source>
        <dbReference type="RefSeq" id="XP_030643468.1"/>
    </source>
</evidence>
<sequence>MSVSKTVTFPRNNDFRRGFSEQRAYDHLYDPVYTVSSEVDNARQSFRANASLDRVRKVPEFKNMFSNLPHHPSYTMRLDPLHASTDQHWRGQARENSTQLTGIAPHYRSQETKNKECIVTGADGWKYFKRPVSMFEQIPPYVVTALHNRHPYPDTAGGQERTPTPFERTVGVQTMYRESEAQTDPYSPLYTLRSGAELPELLTMPKLTWGSGLPAGLTEVEWIERSRQVEKLPTLNDPSQLGKVKRTLKKMEREKWAIREKEIEKLQEDRLALSMQNLLQRLAQRRAVRAECLSKYASQQQQEKEERMKKNQREYERTLRRLLAKRNLGGRSLRRDIIKEYSDYGSQVYAPLTRNGVFLDQNAQRYVVDTNVLDHYEALLKFEGDLPASEVVPLIKAPKLKRPTCRELKNMKDQEALKKEVLRMEEEKKNPLRLLKRIEKPVPLPPAPKVEAPPEGYEEKELAVIFLQKLLRGRAVQKQMFEGLEKHRNLIQELRTTHALQREGQELQESEKAVTLSLQKEAERHAVKVSVRDSRVAALSGAMVVDKLDALSLVLVRLQDEEQARVFMAKANRVRHLRVAEESKRRQEEEKKRAEVDEIYRQVVKVHQDTADQYLKEVIEDTVAQTADTQAREEIPRLAEKINDDAYAAEKTRNSQQSEEIVEQLVTSILIPGVQIISAHNKVREEQQKQLQASRAVITESIETSVVPSAECQGSLGPYVAQTLPPPSTRQPVSDVTDHVREGFSTAPDATACSPATSDSHPGATTAVEHKAAEVRETDKDQAKESESS</sequence>
<dbReference type="GO" id="GO:0005930">
    <property type="term" value="C:axoneme"/>
    <property type="evidence" value="ECO:0007669"/>
    <property type="project" value="UniProtKB-SubCell"/>
</dbReference>
<proteinExistence type="inferred from homology"/>
<dbReference type="PANTHER" id="PTHR22455">
    <property type="entry name" value="CILIA- AND FLAGELLA-ASSOCIATED PROTEIN 91"/>
    <property type="match status" value="1"/>
</dbReference>
<dbReference type="FunCoup" id="A0A6J2WGK7">
    <property type="interactions" value="46"/>
</dbReference>
<keyword evidence="11" id="KW-0282">Flagellum</keyword>
<organism evidence="10 11">
    <name type="scientific">Chanos chanos</name>
    <name type="common">Milkfish</name>
    <name type="synonym">Mugil chanos</name>
    <dbReference type="NCBI Taxonomy" id="29144"/>
    <lineage>
        <taxon>Eukaryota</taxon>
        <taxon>Metazoa</taxon>
        <taxon>Chordata</taxon>
        <taxon>Craniata</taxon>
        <taxon>Vertebrata</taxon>
        <taxon>Euteleostomi</taxon>
        <taxon>Actinopterygii</taxon>
        <taxon>Neopterygii</taxon>
        <taxon>Teleostei</taxon>
        <taxon>Ostariophysi</taxon>
        <taxon>Gonorynchiformes</taxon>
        <taxon>Chanidae</taxon>
        <taxon>Chanos</taxon>
    </lineage>
</organism>
<feature type="domain" description="CFAP91" evidence="9">
    <location>
        <begin position="172"/>
        <end position="321"/>
    </location>
</feature>
<feature type="coiled-coil region" evidence="7">
    <location>
        <begin position="298"/>
        <end position="325"/>
    </location>
</feature>
<dbReference type="InterPro" id="IPR032840">
    <property type="entry name" value="CFAP91_dom"/>
</dbReference>
<evidence type="ECO:0000256" key="4">
    <source>
        <dbReference type="ARBA" id="ARBA00023273"/>
    </source>
</evidence>
<dbReference type="RefSeq" id="XP_030643468.1">
    <property type="nucleotide sequence ID" value="XM_030787608.1"/>
</dbReference>
<dbReference type="OrthoDB" id="567787at2759"/>
<evidence type="ECO:0000313" key="10">
    <source>
        <dbReference type="Proteomes" id="UP000504632"/>
    </source>
</evidence>
<evidence type="ECO:0000259" key="9">
    <source>
        <dbReference type="Pfam" id="PF14738"/>
    </source>
</evidence>
<keyword evidence="2" id="KW-0963">Cytoplasm</keyword>
<keyword evidence="11" id="KW-0969">Cilium</keyword>